<dbReference type="Proteomes" id="UP000501849">
    <property type="component" value="Chromosome"/>
</dbReference>
<feature type="transmembrane region" description="Helical" evidence="1">
    <location>
        <begin position="514"/>
        <end position="532"/>
    </location>
</feature>
<gene>
    <name evidence="2" type="ORF">EXE63_11725</name>
</gene>
<evidence type="ECO:0000256" key="1">
    <source>
        <dbReference type="SAM" id="Phobius"/>
    </source>
</evidence>
<feature type="transmembrane region" description="Helical" evidence="1">
    <location>
        <begin position="114"/>
        <end position="133"/>
    </location>
</feature>
<feature type="transmembrane region" description="Helical" evidence="1">
    <location>
        <begin position="484"/>
        <end position="502"/>
    </location>
</feature>
<feature type="transmembrane region" description="Helical" evidence="1">
    <location>
        <begin position="296"/>
        <end position="315"/>
    </location>
</feature>
<keyword evidence="1" id="KW-0472">Membrane</keyword>
<feature type="transmembrane region" description="Helical" evidence="1">
    <location>
        <begin position="427"/>
        <end position="448"/>
    </location>
</feature>
<keyword evidence="1" id="KW-1133">Transmembrane helix</keyword>
<feature type="transmembrane region" description="Helical" evidence="1">
    <location>
        <begin position="40"/>
        <end position="61"/>
    </location>
</feature>
<dbReference type="EMBL" id="CP038799">
    <property type="protein sequence ID" value="QIV81490.1"/>
    <property type="molecule type" value="Genomic_DNA"/>
</dbReference>
<sequence>MQPESGPQPAVRRALSPLLQEARRRPTYLRPRALPVPLRILAVITWLGAAIMLAFGFIPGLFAPDEYSLFGGELVFKYSPIWPLLCGLAIGSGAATVGYIYTATSPNAPRHHALLAWCAGVATPLIPILILAIDRSWQVIPAVASWLAAAAVVISRLHILRRPTGPWLGILLVCLVAGPWIPSIWANIAFGRALSSFDTADPDELIYLLIDDIGAQTYVPGIALAFVAAMATGGVALAAHSRSAVAHSISRHRQSWGYTALLCAVAVIVVVLEITEVGGISSGFKENYWTPGGPGTWPHAILVAVAIAYGARRSFQSPLLPRGDVRTTLAVGISALASQIVIAVVVVGNLFMLAIAGPTSAGIAPPAGLELAIMWSTLLTLVPVAARRRWCGTVGQFVARVGLLYLLPVYVNLTLSQMGVTVPIAFWAKPTQIVMCLVVIGCLATFLGVSGRAAPLPAELINRLVLIPLLIAVGTAWIPSVLAVPLTPVIAVTAALFALLWTMPPESGTAHTGVVLAVSAQLLLVAAAAGIVTVYKDFSPDDTTLALLLFSVPLSALLCAHVQPAAEYGDPTDTEGTGPPVPR</sequence>
<proteinExistence type="predicted"/>
<feature type="transmembrane region" description="Helical" evidence="1">
    <location>
        <begin position="218"/>
        <end position="239"/>
    </location>
</feature>
<feature type="transmembrane region" description="Helical" evidence="1">
    <location>
        <begin position="327"/>
        <end position="355"/>
    </location>
</feature>
<protein>
    <submittedName>
        <fullName evidence="2">Uncharacterized protein</fullName>
    </submittedName>
</protein>
<feature type="transmembrane region" description="Helical" evidence="1">
    <location>
        <begin position="460"/>
        <end position="478"/>
    </location>
</feature>
<evidence type="ECO:0000313" key="2">
    <source>
        <dbReference type="EMBL" id="QIV81490.1"/>
    </source>
</evidence>
<feature type="transmembrane region" description="Helical" evidence="1">
    <location>
        <begin position="367"/>
        <end position="385"/>
    </location>
</feature>
<dbReference type="RefSeq" id="WP_168142101.1">
    <property type="nucleotide sequence ID" value="NZ_CP038799.1"/>
</dbReference>
<accession>A0A6H0S2U0</accession>
<dbReference type="AlphaFoldDB" id="A0A6H0S2U0"/>
<feature type="transmembrane region" description="Helical" evidence="1">
    <location>
        <begin position="260"/>
        <end position="284"/>
    </location>
</feature>
<dbReference type="KEGG" id="mfre:EXE63_11725"/>
<feature type="transmembrane region" description="Helical" evidence="1">
    <location>
        <begin position="139"/>
        <end position="160"/>
    </location>
</feature>
<evidence type="ECO:0000313" key="3">
    <source>
        <dbReference type="Proteomes" id="UP000501849"/>
    </source>
</evidence>
<feature type="transmembrane region" description="Helical" evidence="1">
    <location>
        <begin position="397"/>
        <end position="415"/>
    </location>
</feature>
<feature type="transmembrane region" description="Helical" evidence="1">
    <location>
        <begin position="544"/>
        <end position="562"/>
    </location>
</feature>
<reference evidence="2 3" key="1">
    <citation type="submission" date="2019-04" db="EMBL/GenBank/DDBJ databases">
        <title>Draft, Whole-Genome Sequence of the Anthracene-degrading Mycobacterium frederiksbergense LB501T, Isolated from a Polycyclic Aromatic Hydrocarbon (PAH)-Contaminated Soil.</title>
        <authorList>
            <person name="Augelletti F."/>
        </authorList>
    </citation>
    <scope>NUCLEOTIDE SEQUENCE [LARGE SCALE GENOMIC DNA]</scope>
    <source>
        <strain evidence="2 3">LB 501T</strain>
    </source>
</reference>
<keyword evidence="1" id="KW-0812">Transmembrane</keyword>
<organism evidence="2 3">
    <name type="scientific">Mycolicibacterium frederiksbergense</name>
    <dbReference type="NCBI Taxonomy" id="117567"/>
    <lineage>
        <taxon>Bacteria</taxon>
        <taxon>Bacillati</taxon>
        <taxon>Actinomycetota</taxon>
        <taxon>Actinomycetes</taxon>
        <taxon>Mycobacteriales</taxon>
        <taxon>Mycobacteriaceae</taxon>
        <taxon>Mycolicibacterium</taxon>
    </lineage>
</organism>
<name>A0A6H0S2U0_9MYCO</name>
<feature type="transmembrane region" description="Helical" evidence="1">
    <location>
        <begin position="167"/>
        <end position="188"/>
    </location>
</feature>
<feature type="transmembrane region" description="Helical" evidence="1">
    <location>
        <begin position="81"/>
        <end position="102"/>
    </location>
</feature>
<keyword evidence="3" id="KW-1185">Reference proteome</keyword>